<accession>A0A540MYU1</accession>
<evidence type="ECO:0008006" key="4">
    <source>
        <dbReference type="Google" id="ProtNLM"/>
    </source>
</evidence>
<dbReference type="AlphaFoldDB" id="A0A540MYU1"/>
<feature type="signal peptide" evidence="1">
    <location>
        <begin position="1"/>
        <end position="18"/>
    </location>
</feature>
<proteinExistence type="predicted"/>
<evidence type="ECO:0000256" key="1">
    <source>
        <dbReference type="SAM" id="SignalP"/>
    </source>
</evidence>
<reference evidence="2 3" key="1">
    <citation type="journal article" date="2019" name="G3 (Bethesda)">
        <title>Sequencing of a Wild Apple (Malus baccata) Genome Unravels the Differences Between Cultivated and Wild Apple Species Regarding Disease Resistance and Cold Tolerance.</title>
        <authorList>
            <person name="Chen X."/>
        </authorList>
    </citation>
    <scope>NUCLEOTIDE SEQUENCE [LARGE SCALE GENOMIC DNA]</scope>
    <source>
        <strain evidence="3">cv. Shandingzi</strain>
        <tissue evidence="2">Leaves</tissue>
    </source>
</reference>
<name>A0A540MYU1_MALBA</name>
<organism evidence="2 3">
    <name type="scientific">Malus baccata</name>
    <name type="common">Siberian crab apple</name>
    <name type="synonym">Pyrus baccata</name>
    <dbReference type="NCBI Taxonomy" id="106549"/>
    <lineage>
        <taxon>Eukaryota</taxon>
        <taxon>Viridiplantae</taxon>
        <taxon>Streptophyta</taxon>
        <taxon>Embryophyta</taxon>
        <taxon>Tracheophyta</taxon>
        <taxon>Spermatophyta</taxon>
        <taxon>Magnoliopsida</taxon>
        <taxon>eudicotyledons</taxon>
        <taxon>Gunneridae</taxon>
        <taxon>Pentapetalae</taxon>
        <taxon>rosids</taxon>
        <taxon>fabids</taxon>
        <taxon>Rosales</taxon>
        <taxon>Rosaceae</taxon>
        <taxon>Amygdaloideae</taxon>
        <taxon>Maleae</taxon>
        <taxon>Malus</taxon>
    </lineage>
</organism>
<keyword evidence="3" id="KW-1185">Reference proteome</keyword>
<feature type="chain" id="PRO_5021973471" description="Secreted protein" evidence="1">
    <location>
        <begin position="19"/>
        <end position="88"/>
    </location>
</feature>
<dbReference type="EMBL" id="VIEB01000147">
    <property type="protein sequence ID" value="TQE03965.1"/>
    <property type="molecule type" value="Genomic_DNA"/>
</dbReference>
<keyword evidence="1" id="KW-0732">Signal</keyword>
<evidence type="ECO:0000313" key="2">
    <source>
        <dbReference type="EMBL" id="TQE03965.1"/>
    </source>
</evidence>
<dbReference type="Proteomes" id="UP000315295">
    <property type="component" value="Unassembled WGS sequence"/>
</dbReference>
<comment type="caution">
    <text evidence="2">The sequence shown here is derived from an EMBL/GenBank/DDBJ whole genome shotgun (WGS) entry which is preliminary data.</text>
</comment>
<protein>
    <recommendedName>
        <fullName evidence="4">Secreted protein</fullName>
    </recommendedName>
</protein>
<evidence type="ECO:0000313" key="3">
    <source>
        <dbReference type="Proteomes" id="UP000315295"/>
    </source>
</evidence>
<sequence length="88" mass="9750">MVIHGAVLLLEFIHLMAALRGEFRQLTVLVAAPGRHGHRHLFLLARLQLAPPQRAPLLLVGLDQLNHLLLGPRQRLGLLSRDFGRGGD</sequence>
<gene>
    <name evidence="2" type="ORF">C1H46_010336</name>
</gene>